<dbReference type="PANTHER" id="PTHR11019:SF159">
    <property type="entry name" value="TRANSCRIPTIONAL REGULATOR-RELATED"/>
    <property type="match status" value="1"/>
</dbReference>
<dbReference type="GO" id="GO:0003700">
    <property type="term" value="F:DNA-binding transcription factor activity"/>
    <property type="evidence" value="ECO:0007669"/>
    <property type="project" value="InterPro"/>
</dbReference>
<sequence length="265" mass="30529">MFLANKSTDREEYQNIQSNIGAMPKEFIKGYFNSPHYHERAQLVYGISGIMEVYVNEQVWILSPKTALFIPGNTLHSMQAITDISLRTLYIKKEISNDIIRGNVKLLKVGSFLKELIERATLIPINYDMNSVDGKIMDIIIHELKIAEEIRYSIPTPTAERLIKIENMITNNHLLLKEKIGYWSDYFYMSSKTLNRLILKDLGVTFIVWKQYLAVKISLIQMSENKTLTNIAYDLGYQSPSNFCRMFKNITGQNPGVFNQALAEN</sequence>
<keyword evidence="1" id="KW-0805">Transcription regulation</keyword>
<evidence type="ECO:0000256" key="2">
    <source>
        <dbReference type="ARBA" id="ARBA00023163"/>
    </source>
</evidence>
<dbReference type="InterPro" id="IPR011051">
    <property type="entry name" value="RmlC_Cupin_sf"/>
</dbReference>
<dbReference type="InterPro" id="IPR009057">
    <property type="entry name" value="Homeodomain-like_sf"/>
</dbReference>
<dbReference type="InterPro" id="IPR018060">
    <property type="entry name" value="HTH_AraC"/>
</dbReference>
<dbReference type="RefSeq" id="WP_086376288.1">
    <property type="nucleotide sequence ID" value="NZ_JADVOL010000007.1"/>
</dbReference>
<dbReference type="Proteomes" id="UP000195162">
    <property type="component" value="Unassembled WGS sequence"/>
</dbReference>
<dbReference type="InterPro" id="IPR014710">
    <property type="entry name" value="RmlC-like_jellyroll"/>
</dbReference>
<keyword evidence="2" id="KW-0804">Transcription</keyword>
<reference evidence="4 5" key="1">
    <citation type="submission" date="2017-05" db="EMBL/GenBank/DDBJ databases">
        <authorList>
            <person name="Song R."/>
            <person name="Chenine A.L."/>
            <person name="Ruprecht R.M."/>
        </authorList>
    </citation>
    <scope>NUCLEOTIDE SEQUENCE [LARGE SCALE GENOMIC DNA]</scope>
    <source>
        <strain evidence="4 5">ARLG1955</strain>
    </source>
</reference>
<dbReference type="PANTHER" id="PTHR11019">
    <property type="entry name" value="HTH-TYPE TRANSCRIPTIONAL REGULATOR NIMR"/>
    <property type="match status" value="1"/>
</dbReference>
<organism evidence="4 5">
    <name type="scientific">Acinetobacter pittii</name>
    <name type="common">Acinetobacter genomosp. 3</name>
    <dbReference type="NCBI Taxonomy" id="48296"/>
    <lineage>
        <taxon>Bacteria</taxon>
        <taxon>Pseudomonadati</taxon>
        <taxon>Pseudomonadota</taxon>
        <taxon>Gammaproteobacteria</taxon>
        <taxon>Moraxellales</taxon>
        <taxon>Moraxellaceae</taxon>
        <taxon>Acinetobacter</taxon>
        <taxon>Acinetobacter calcoaceticus/baumannii complex</taxon>
    </lineage>
</organism>
<dbReference type="SUPFAM" id="SSF51182">
    <property type="entry name" value="RmlC-like cupins"/>
    <property type="match status" value="1"/>
</dbReference>
<dbReference type="PROSITE" id="PS01124">
    <property type="entry name" value="HTH_ARAC_FAMILY_2"/>
    <property type="match status" value="1"/>
</dbReference>
<dbReference type="Gene3D" id="1.10.10.60">
    <property type="entry name" value="Homeodomain-like"/>
    <property type="match status" value="1"/>
</dbReference>
<protein>
    <recommendedName>
        <fullName evidence="3">HTH araC/xylS-type domain-containing protein</fullName>
    </recommendedName>
</protein>
<evidence type="ECO:0000259" key="3">
    <source>
        <dbReference type="PROSITE" id="PS01124"/>
    </source>
</evidence>
<accession>A0A242U1M8</accession>
<gene>
    <name evidence="4" type="ORF">CAT59_17365</name>
</gene>
<evidence type="ECO:0000256" key="1">
    <source>
        <dbReference type="ARBA" id="ARBA00023015"/>
    </source>
</evidence>
<dbReference type="Pfam" id="PF07883">
    <property type="entry name" value="Cupin_2"/>
    <property type="match status" value="1"/>
</dbReference>
<dbReference type="SUPFAM" id="SSF46689">
    <property type="entry name" value="Homeodomain-like"/>
    <property type="match status" value="1"/>
</dbReference>
<dbReference type="GO" id="GO:0043565">
    <property type="term" value="F:sequence-specific DNA binding"/>
    <property type="evidence" value="ECO:0007669"/>
    <property type="project" value="InterPro"/>
</dbReference>
<evidence type="ECO:0000313" key="4">
    <source>
        <dbReference type="EMBL" id="OTU25977.1"/>
    </source>
</evidence>
<dbReference type="AlphaFoldDB" id="A0A242U1M8"/>
<dbReference type="EMBL" id="NGIR01000032">
    <property type="protein sequence ID" value="OTU25977.1"/>
    <property type="molecule type" value="Genomic_DNA"/>
</dbReference>
<dbReference type="Gene3D" id="2.60.120.10">
    <property type="entry name" value="Jelly Rolls"/>
    <property type="match status" value="1"/>
</dbReference>
<dbReference type="SMART" id="SM00342">
    <property type="entry name" value="HTH_ARAC"/>
    <property type="match status" value="1"/>
</dbReference>
<comment type="caution">
    <text evidence="4">The sequence shown here is derived from an EMBL/GenBank/DDBJ whole genome shotgun (WGS) entry which is preliminary data.</text>
</comment>
<evidence type="ECO:0000313" key="5">
    <source>
        <dbReference type="Proteomes" id="UP000195162"/>
    </source>
</evidence>
<name>A0A242U1M8_ACIPI</name>
<feature type="domain" description="HTH araC/xylS-type" evidence="3">
    <location>
        <begin position="184"/>
        <end position="261"/>
    </location>
</feature>
<dbReference type="InterPro" id="IPR013096">
    <property type="entry name" value="Cupin_2"/>
</dbReference>
<proteinExistence type="predicted"/>
<dbReference type="Pfam" id="PF12833">
    <property type="entry name" value="HTH_18"/>
    <property type="match status" value="1"/>
</dbReference>